<keyword evidence="2" id="KW-1185">Reference proteome</keyword>
<evidence type="ECO:0000256" key="1">
    <source>
        <dbReference type="SAM" id="MobiDB-lite"/>
    </source>
</evidence>
<evidence type="ECO:0000313" key="3">
    <source>
        <dbReference type="RefSeq" id="XP_030047785.1"/>
    </source>
</evidence>
<evidence type="ECO:0000313" key="2">
    <source>
        <dbReference type="Proteomes" id="UP000515156"/>
    </source>
</evidence>
<dbReference type="GeneID" id="115461865"/>
<organism evidence="2 3">
    <name type="scientific">Microcaecilia unicolor</name>
    <dbReference type="NCBI Taxonomy" id="1415580"/>
    <lineage>
        <taxon>Eukaryota</taxon>
        <taxon>Metazoa</taxon>
        <taxon>Chordata</taxon>
        <taxon>Craniata</taxon>
        <taxon>Vertebrata</taxon>
        <taxon>Euteleostomi</taxon>
        <taxon>Amphibia</taxon>
        <taxon>Gymnophiona</taxon>
        <taxon>Siphonopidae</taxon>
        <taxon>Microcaecilia</taxon>
    </lineage>
</organism>
<accession>A0A6P7XB40</accession>
<dbReference type="InterPro" id="IPR028236">
    <property type="entry name" value="CPLANE1"/>
</dbReference>
<dbReference type="KEGG" id="muo:115461865"/>
<dbReference type="InParanoid" id="A0A6P7XB40"/>
<dbReference type="Proteomes" id="UP000515156">
    <property type="component" value="Chromosome 2"/>
</dbReference>
<proteinExistence type="predicted"/>
<dbReference type="GO" id="GO:0060271">
    <property type="term" value="P:cilium assembly"/>
    <property type="evidence" value="ECO:0007669"/>
    <property type="project" value="TreeGrafter"/>
</dbReference>
<dbReference type="PANTHER" id="PTHR14492:SF4">
    <property type="entry name" value="CILIOGENESIS AND PLANAR POLARITY EFFECTOR 1"/>
    <property type="match status" value="1"/>
</dbReference>
<reference evidence="3" key="1">
    <citation type="submission" date="2025-08" db="UniProtKB">
        <authorList>
            <consortium name="RefSeq"/>
        </authorList>
    </citation>
    <scope>IDENTIFICATION</scope>
</reference>
<dbReference type="OrthoDB" id="9909387at2759"/>
<gene>
    <name evidence="3" type="primary">LOC115461865</name>
</gene>
<feature type="region of interest" description="Disordered" evidence="1">
    <location>
        <begin position="768"/>
        <end position="792"/>
    </location>
</feature>
<dbReference type="AlphaFoldDB" id="A0A6P7XB40"/>
<dbReference type="GO" id="GO:0035869">
    <property type="term" value="C:ciliary transition zone"/>
    <property type="evidence" value="ECO:0007669"/>
    <property type="project" value="TreeGrafter"/>
</dbReference>
<protein>
    <submittedName>
        <fullName evidence="3">Ciliogenesis and planar polarity effector 1-like</fullName>
    </submittedName>
</protein>
<dbReference type="PANTHER" id="PTHR14492">
    <property type="entry name" value="JBTS17"/>
    <property type="match status" value="1"/>
</dbReference>
<sequence length="882" mass="100918">MEDIVQSCDTNFGPKHSYHYWFWKGISDKTNPIEEEDVDVLFSSVQEMLKAAVIANTDILSETFQRLIDSAKDHSRKLCGLVPERLYLPCPPLYCPQPASVSEGGQDDAHLRAEKVYRQKVSGVLQRILLLLRAARCSIPAAQWYIKQLKWARKVMQKIRAKSFHPLLKQLPESLLNYSEKNAVFFGPGPGGDHQLDEVSCRIIGSFRELCALCWMHHVRERLTDSCRRFQITRDNVENQKECERSVDHNTSIVEHCLNALEWACRMLPFSRFMNIEELVQDIILSLIGELPPMQKVAEIWVKAFPNPEDVRVPLKDKYHSLQERLRHCIIKGPKREEMMSAVMHKIQKVKLKSLKRVIRNIGGAEMNIWEPAEEEDPDDETHCYDRFSLGTSLSKSTLTDYGKPQVYSDAETADTLSEALLTEETDQNYLQNFRNTKQVTEHVFENQNTATSKNNGDCIKVHNSRKDRSEQRQKELTIPVVGTWEFERDDDEYVSFLELFLSYVLERDLSNSSDTGIPFLTSFTEHLQEYELNSVLFDVHTSVRRRQIRTRSQSVFRAGCFYGVTQDPCRTLKPVSSYNEYQKGLINFTHSFLRCKGSETSIHKYFCGSSTKSMGTKGLFSLKQQLVNQTQGKSTEKPSTSNEGCPVPQVCALGSKYTYKLVQLKDVIPNEELPVELKTKFCRIARLVEWMIRWSSKRLLPGPNKAELLGEHSTMMRVKTSTAAILTSLWLLEQRHCTREKNFNFRVPNTEYIVAPVFQPETRPKIQRESSMDTGYPGSAGTPVDIPQGDGDEELCEQLSEISSGLKTLDSSRVPETESEPELLLHSNAEEITDCDNYPVEEKGDTPPDVVDLLLAYEARLVSVSQNGVQQAQKIRAWRGR</sequence>
<name>A0A6P7XB40_9AMPH</name>
<dbReference type="RefSeq" id="XP_030047785.1">
    <property type="nucleotide sequence ID" value="XM_030191925.1"/>
</dbReference>